<dbReference type="PROSITE" id="PS50949">
    <property type="entry name" value="HTH_GNTR"/>
    <property type="match status" value="1"/>
</dbReference>
<dbReference type="Gene3D" id="1.20.120.530">
    <property type="entry name" value="GntR ligand-binding domain-like"/>
    <property type="match status" value="1"/>
</dbReference>
<dbReference type="SMART" id="SM00345">
    <property type="entry name" value="HTH_GNTR"/>
    <property type="match status" value="1"/>
</dbReference>
<dbReference type="PANTHER" id="PTHR43537">
    <property type="entry name" value="TRANSCRIPTIONAL REGULATOR, GNTR FAMILY"/>
    <property type="match status" value="1"/>
</dbReference>
<evidence type="ECO:0000313" key="6">
    <source>
        <dbReference type="Proteomes" id="UP001161094"/>
    </source>
</evidence>
<gene>
    <name evidence="5" type="ORF">N5D93_14835</name>
</gene>
<organism evidence="5 6">
    <name type="scientific">Achromobacter spanius</name>
    <dbReference type="NCBI Taxonomy" id="217203"/>
    <lineage>
        <taxon>Bacteria</taxon>
        <taxon>Pseudomonadati</taxon>
        <taxon>Pseudomonadota</taxon>
        <taxon>Betaproteobacteria</taxon>
        <taxon>Burkholderiales</taxon>
        <taxon>Alcaligenaceae</taxon>
        <taxon>Achromobacter</taxon>
    </lineage>
</organism>
<keyword evidence="1" id="KW-0805">Transcription regulation</keyword>
<dbReference type="Pfam" id="PF07729">
    <property type="entry name" value="FCD"/>
    <property type="match status" value="1"/>
</dbReference>
<comment type="caution">
    <text evidence="5">The sequence shown here is derived from an EMBL/GenBank/DDBJ whole genome shotgun (WGS) entry which is preliminary data.</text>
</comment>
<reference evidence="5" key="1">
    <citation type="submission" date="2022-09" db="EMBL/GenBank/DDBJ databases">
        <title>Intensive care unit water sources are persistently colonized with multi-drug resistant bacteria and are the site of extensive horizontal gene transfer of antibiotic resistance genes.</title>
        <authorList>
            <person name="Diorio-Toth L."/>
        </authorList>
    </citation>
    <scope>NUCLEOTIDE SEQUENCE</scope>
    <source>
        <strain evidence="5">GD03843</strain>
    </source>
</reference>
<keyword evidence="3" id="KW-0804">Transcription</keyword>
<dbReference type="Gene3D" id="1.10.10.10">
    <property type="entry name" value="Winged helix-like DNA-binding domain superfamily/Winged helix DNA-binding domain"/>
    <property type="match status" value="1"/>
</dbReference>
<evidence type="ECO:0000256" key="1">
    <source>
        <dbReference type="ARBA" id="ARBA00023015"/>
    </source>
</evidence>
<dbReference type="GO" id="GO:0003700">
    <property type="term" value="F:DNA-binding transcription factor activity"/>
    <property type="evidence" value="ECO:0007669"/>
    <property type="project" value="InterPro"/>
</dbReference>
<accession>A0AA42LPD8</accession>
<proteinExistence type="predicted"/>
<keyword evidence="2" id="KW-0238">DNA-binding</keyword>
<feature type="domain" description="HTH gntR-type" evidence="4">
    <location>
        <begin position="11"/>
        <end position="78"/>
    </location>
</feature>
<dbReference type="EMBL" id="JAOCDZ010000009">
    <property type="protein sequence ID" value="MDH0737086.1"/>
    <property type="molecule type" value="Genomic_DNA"/>
</dbReference>
<dbReference type="InterPro" id="IPR000524">
    <property type="entry name" value="Tscrpt_reg_HTH_GntR"/>
</dbReference>
<protein>
    <submittedName>
        <fullName evidence="5">GntR family transcriptional regulator</fullName>
    </submittedName>
</protein>
<dbReference type="GO" id="GO:0003677">
    <property type="term" value="F:DNA binding"/>
    <property type="evidence" value="ECO:0007669"/>
    <property type="project" value="UniProtKB-KW"/>
</dbReference>
<dbReference type="SUPFAM" id="SSF46785">
    <property type="entry name" value="Winged helix' DNA-binding domain"/>
    <property type="match status" value="1"/>
</dbReference>
<dbReference type="Proteomes" id="UP001161094">
    <property type="component" value="Unassembled WGS sequence"/>
</dbReference>
<evidence type="ECO:0000313" key="5">
    <source>
        <dbReference type="EMBL" id="MDH0737086.1"/>
    </source>
</evidence>
<dbReference type="SMART" id="SM00895">
    <property type="entry name" value="FCD"/>
    <property type="match status" value="1"/>
</dbReference>
<evidence type="ECO:0000256" key="2">
    <source>
        <dbReference type="ARBA" id="ARBA00023125"/>
    </source>
</evidence>
<evidence type="ECO:0000259" key="4">
    <source>
        <dbReference type="PROSITE" id="PS50949"/>
    </source>
</evidence>
<dbReference type="AlphaFoldDB" id="A0AA42LPD8"/>
<dbReference type="CDD" id="cd07377">
    <property type="entry name" value="WHTH_GntR"/>
    <property type="match status" value="1"/>
</dbReference>
<sequence>MAIEYVPGHALSADEEAYHFVLQQIRTCGFRPGERLVPEEIAATIGTSRMPVREAFKRLANEGLVTLRPNRGAVVRGLSIPEMEEVFNMRAVLEGLAARTALKRVGPQQLKSLEHMIDVMEQSDHDLPRWVTAHREFHEYLCGLSASPRLQQQIASLHAVVEPHMRLWLQHAAKPMTSREDHMAILTAFRTGAPDVIEAVLREHISATVPALKAVMAIENHR</sequence>
<dbReference type="PANTHER" id="PTHR43537:SF24">
    <property type="entry name" value="GLUCONATE OPERON TRANSCRIPTIONAL REPRESSOR"/>
    <property type="match status" value="1"/>
</dbReference>
<dbReference type="SUPFAM" id="SSF48008">
    <property type="entry name" value="GntR ligand-binding domain-like"/>
    <property type="match status" value="1"/>
</dbReference>
<dbReference type="InterPro" id="IPR011711">
    <property type="entry name" value="GntR_C"/>
</dbReference>
<dbReference type="Pfam" id="PF00392">
    <property type="entry name" value="GntR"/>
    <property type="match status" value="1"/>
</dbReference>
<dbReference type="InterPro" id="IPR036388">
    <property type="entry name" value="WH-like_DNA-bd_sf"/>
</dbReference>
<dbReference type="RefSeq" id="WP_279995650.1">
    <property type="nucleotide sequence ID" value="NZ_JAOCDZ010000009.1"/>
</dbReference>
<dbReference type="InterPro" id="IPR008920">
    <property type="entry name" value="TF_FadR/GntR_C"/>
</dbReference>
<dbReference type="InterPro" id="IPR036390">
    <property type="entry name" value="WH_DNA-bd_sf"/>
</dbReference>
<name>A0AA42LPD8_9BURK</name>
<evidence type="ECO:0000256" key="3">
    <source>
        <dbReference type="ARBA" id="ARBA00023163"/>
    </source>
</evidence>